<dbReference type="SUPFAM" id="SSF103481">
    <property type="entry name" value="Multidrug resistance efflux transporter EmrE"/>
    <property type="match status" value="2"/>
</dbReference>
<dbReference type="RefSeq" id="WP_146843960.1">
    <property type="nucleotide sequence ID" value="NZ_BJWG01000017.1"/>
</dbReference>
<evidence type="ECO:0000259" key="9">
    <source>
        <dbReference type="Pfam" id="PF00892"/>
    </source>
</evidence>
<comment type="caution">
    <text evidence="10">The sequence shown here is derived from an EMBL/GenBank/DDBJ whole genome shotgun (WGS) entry which is preliminary data.</text>
</comment>
<feature type="transmembrane region" description="Helical" evidence="8">
    <location>
        <begin position="104"/>
        <end position="121"/>
    </location>
</feature>
<keyword evidence="6 8" id="KW-1133">Transmembrane helix</keyword>
<evidence type="ECO:0000256" key="1">
    <source>
        <dbReference type="ARBA" id="ARBA00004651"/>
    </source>
</evidence>
<feature type="transmembrane region" description="Helical" evidence="8">
    <location>
        <begin position="128"/>
        <end position="144"/>
    </location>
</feature>
<feature type="transmembrane region" description="Helical" evidence="8">
    <location>
        <begin position="239"/>
        <end position="263"/>
    </location>
</feature>
<keyword evidence="5 8" id="KW-0812">Transmembrane</keyword>
<evidence type="ECO:0000313" key="11">
    <source>
        <dbReference type="Proteomes" id="UP000321720"/>
    </source>
</evidence>
<dbReference type="InterPro" id="IPR037185">
    <property type="entry name" value="EmrE-like"/>
</dbReference>
<dbReference type="AlphaFoldDB" id="A0A511JEC9"/>
<feature type="domain" description="EamA" evidence="9">
    <location>
        <begin position="8"/>
        <end position="144"/>
    </location>
</feature>
<dbReference type="InterPro" id="IPR000620">
    <property type="entry name" value="EamA_dom"/>
</dbReference>
<evidence type="ECO:0000256" key="8">
    <source>
        <dbReference type="SAM" id="Phobius"/>
    </source>
</evidence>
<feature type="domain" description="EamA" evidence="9">
    <location>
        <begin position="153"/>
        <end position="284"/>
    </location>
</feature>
<dbReference type="NCBIfam" id="TIGR00688">
    <property type="entry name" value="rarD"/>
    <property type="match status" value="1"/>
</dbReference>
<accession>A0A511JEC9</accession>
<name>A0A511JEC9_9CELL</name>
<dbReference type="PANTHER" id="PTHR22911:SF137">
    <property type="entry name" value="SOLUTE CARRIER FAMILY 35 MEMBER G2-RELATED"/>
    <property type="match status" value="1"/>
</dbReference>
<organism evidence="10 11">
    <name type="scientific">Cellulomonas composti</name>
    <dbReference type="NCBI Taxonomy" id="266130"/>
    <lineage>
        <taxon>Bacteria</taxon>
        <taxon>Bacillati</taxon>
        <taxon>Actinomycetota</taxon>
        <taxon>Actinomycetes</taxon>
        <taxon>Micrococcales</taxon>
        <taxon>Cellulomonadaceae</taxon>
        <taxon>Cellulomonas</taxon>
    </lineage>
</organism>
<dbReference type="PANTHER" id="PTHR22911">
    <property type="entry name" value="ACYL-MALONYL CONDENSING ENZYME-RELATED"/>
    <property type="match status" value="1"/>
</dbReference>
<keyword evidence="3" id="KW-0813">Transport</keyword>
<evidence type="ECO:0000256" key="4">
    <source>
        <dbReference type="ARBA" id="ARBA00022475"/>
    </source>
</evidence>
<gene>
    <name evidence="10" type="ORF">CCO02nite_29830</name>
</gene>
<feature type="transmembrane region" description="Helical" evidence="8">
    <location>
        <begin position="269"/>
        <end position="287"/>
    </location>
</feature>
<keyword evidence="7 8" id="KW-0472">Membrane</keyword>
<dbReference type="OrthoDB" id="369870at2"/>
<feature type="transmembrane region" description="Helical" evidence="8">
    <location>
        <begin position="211"/>
        <end position="232"/>
    </location>
</feature>
<evidence type="ECO:0000313" key="10">
    <source>
        <dbReference type="EMBL" id="GEL96325.1"/>
    </source>
</evidence>
<feature type="transmembrane region" description="Helical" evidence="8">
    <location>
        <begin position="12"/>
        <end position="31"/>
    </location>
</feature>
<dbReference type="Pfam" id="PF00892">
    <property type="entry name" value="EamA"/>
    <property type="match status" value="2"/>
</dbReference>
<reference evidence="10 11" key="1">
    <citation type="submission" date="2019-07" db="EMBL/GenBank/DDBJ databases">
        <title>Whole genome shotgun sequence of Cellulomonas composti NBRC 100758.</title>
        <authorList>
            <person name="Hosoyama A."/>
            <person name="Uohara A."/>
            <person name="Ohji S."/>
            <person name="Ichikawa N."/>
        </authorList>
    </citation>
    <scope>NUCLEOTIDE SEQUENCE [LARGE SCALE GENOMIC DNA]</scope>
    <source>
        <strain evidence="10 11">NBRC 100758</strain>
    </source>
</reference>
<dbReference type="InterPro" id="IPR004626">
    <property type="entry name" value="RarD"/>
</dbReference>
<comment type="similarity">
    <text evidence="2">Belongs to the EamA transporter family.</text>
</comment>
<evidence type="ECO:0000256" key="6">
    <source>
        <dbReference type="ARBA" id="ARBA00022989"/>
    </source>
</evidence>
<feature type="transmembrane region" description="Helical" evidence="8">
    <location>
        <begin position="150"/>
        <end position="167"/>
    </location>
</feature>
<feature type="transmembrane region" description="Helical" evidence="8">
    <location>
        <begin position="179"/>
        <end position="199"/>
    </location>
</feature>
<comment type="subcellular location">
    <subcellularLocation>
        <location evidence="1">Cell membrane</location>
        <topology evidence="1">Multi-pass membrane protein</topology>
    </subcellularLocation>
</comment>
<evidence type="ECO:0000256" key="3">
    <source>
        <dbReference type="ARBA" id="ARBA00022448"/>
    </source>
</evidence>
<evidence type="ECO:0000256" key="5">
    <source>
        <dbReference type="ARBA" id="ARBA00022692"/>
    </source>
</evidence>
<evidence type="ECO:0000256" key="7">
    <source>
        <dbReference type="ARBA" id="ARBA00023136"/>
    </source>
</evidence>
<keyword evidence="11" id="KW-1185">Reference proteome</keyword>
<dbReference type="Proteomes" id="UP000321720">
    <property type="component" value="Unassembled WGS sequence"/>
</dbReference>
<keyword evidence="4" id="KW-1003">Cell membrane</keyword>
<dbReference type="EMBL" id="BJWG01000017">
    <property type="protein sequence ID" value="GEL96325.1"/>
    <property type="molecule type" value="Genomic_DNA"/>
</dbReference>
<feature type="transmembrane region" description="Helical" evidence="8">
    <location>
        <begin position="72"/>
        <end position="92"/>
    </location>
</feature>
<feature type="transmembrane region" description="Helical" evidence="8">
    <location>
        <begin position="43"/>
        <end position="60"/>
    </location>
</feature>
<evidence type="ECO:0000256" key="2">
    <source>
        <dbReference type="ARBA" id="ARBA00007362"/>
    </source>
</evidence>
<sequence>MSDAPDRRGLTAGIGAYVLWGLLPLYFTVLAPATADEVVAHRAVWSLLFCCLLLVVTRSWRAFVVVLRDRRTLGLLALAAVLLATNWLVFVFGVQSGHVVDASLGYFVNPLVTVALAVLVLHERVRTVQWVALGCGAAAVMVLTVGYGRVPWIALTLAVSFGLYGLIKNRVGRTVGAMPGFAAETLVLAPVALAYLAWLGASGRGTFVGNGVGHAALLAFTGVVTTVPLLLFNDAARRLPLTVVGLLQYITPTMHFVIGVLLLDEHMPPARWWGFALVWVALVALAVDGWRTGRAQVLAARAG</sequence>
<protein>
    <submittedName>
        <fullName evidence="10">Protein RarD</fullName>
    </submittedName>
</protein>
<dbReference type="GO" id="GO:0005886">
    <property type="term" value="C:plasma membrane"/>
    <property type="evidence" value="ECO:0007669"/>
    <property type="project" value="UniProtKB-SubCell"/>
</dbReference>
<proteinExistence type="inferred from homology"/>